<dbReference type="SMART" id="SM00554">
    <property type="entry name" value="FAS1"/>
    <property type="match status" value="2"/>
</dbReference>
<dbReference type="EMBL" id="CBTN010000016">
    <property type="protein sequence ID" value="CDH53164.1"/>
    <property type="molecule type" value="Genomic_DNA"/>
</dbReference>
<evidence type="ECO:0000259" key="2">
    <source>
        <dbReference type="PROSITE" id="PS50213"/>
    </source>
</evidence>
<protein>
    <recommendedName>
        <fullName evidence="2">FAS1 domain-containing protein</fullName>
    </recommendedName>
</protein>
<keyword evidence="4" id="KW-1185">Reference proteome</keyword>
<dbReference type="Gene3D" id="2.30.180.10">
    <property type="entry name" value="FAS1 domain"/>
    <property type="match status" value="2"/>
</dbReference>
<dbReference type="VEuPathDB" id="FungiDB:LCOR_04548.1"/>
<dbReference type="InterPro" id="IPR036378">
    <property type="entry name" value="FAS1_dom_sf"/>
</dbReference>
<evidence type="ECO:0000313" key="3">
    <source>
        <dbReference type="EMBL" id="CDH53164.1"/>
    </source>
</evidence>
<dbReference type="Pfam" id="PF02469">
    <property type="entry name" value="Fasciclin"/>
    <property type="match status" value="2"/>
</dbReference>
<dbReference type="InterPro" id="IPR050904">
    <property type="entry name" value="Adhesion/Biosynth-related"/>
</dbReference>
<name>A0A068RT26_9FUNG</name>
<reference evidence="3" key="1">
    <citation type="submission" date="2013-08" db="EMBL/GenBank/DDBJ databases">
        <title>Gene expansion shapes genome architecture in the human pathogen Lichtheimia corymbifera: an evolutionary genomics analysis in the ancient terrestrial Mucorales (Mucoromycotina).</title>
        <authorList>
            <person name="Schwartze V.U."/>
            <person name="Winter S."/>
            <person name="Shelest E."/>
            <person name="Marcet-Houben M."/>
            <person name="Horn F."/>
            <person name="Wehner S."/>
            <person name="Hoffmann K."/>
            <person name="Riege K."/>
            <person name="Sammeth M."/>
            <person name="Nowrousian M."/>
            <person name="Valiante V."/>
            <person name="Linde J."/>
            <person name="Jacobsen I.D."/>
            <person name="Marz M."/>
            <person name="Brakhage A.A."/>
            <person name="Gabaldon T."/>
            <person name="Bocker S."/>
            <person name="Voigt K."/>
        </authorList>
    </citation>
    <scope>NUCLEOTIDE SEQUENCE [LARGE SCALE GENOMIC DNA]</scope>
    <source>
        <strain evidence="3">FSU 9682</strain>
    </source>
</reference>
<proteinExistence type="predicted"/>
<comment type="caution">
    <text evidence="3">The sequence shown here is derived from an EMBL/GenBank/DDBJ whole genome shotgun (WGS) entry which is preliminary data.</text>
</comment>
<dbReference type="AlphaFoldDB" id="A0A068RT26"/>
<feature type="domain" description="FAS1" evidence="2">
    <location>
        <begin position="19"/>
        <end position="157"/>
    </location>
</feature>
<evidence type="ECO:0000313" key="4">
    <source>
        <dbReference type="Proteomes" id="UP000027586"/>
    </source>
</evidence>
<dbReference type="PANTHER" id="PTHR10900">
    <property type="entry name" value="PERIOSTIN-RELATED"/>
    <property type="match status" value="1"/>
</dbReference>
<dbReference type="SUPFAM" id="SSF82153">
    <property type="entry name" value="FAS1 domain"/>
    <property type="match status" value="2"/>
</dbReference>
<dbReference type="InterPro" id="IPR000782">
    <property type="entry name" value="FAS1_domain"/>
</dbReference>
<dbReference type="PANTHER" id="PTHR10900:SF77">
    <property type="entry name" value="FI19380P1"/>
    <property type="match status" value="1"/>
</dbReference>
<dbReference type="OrthoDB" id="286301at2759"/>
<feature type="chain" id="PRO_5001652671" description="FAS1 domain-containing protein" evidence="1">
    <location>
        <begin position="18"/>
        <end position="337"/>
    </location>
</feature>
<dbReference type="Proteomes" id="UP000027586">
    <property type="component" value="Unassembled WGS sequence"/>
</dbReference>
<evidence type="ECO:0000256" key="1">
    <source>
        <dbReference type="SAM" id="SignalP"/>
    </source>
</evidence>
<feature type="signal peptide" evidence="1">
    <location>
        <begin position="1"/>
        <end position="17"/>
    </location>
</feature>
<sequence>MFCVWLILGFLVNLIVAQDSTVLDVLPDNGAGAFYNALTAHHHDLVDKLKKSDGSFTLFAPTDDALQASGLDVTSSNASDVFQYHLLDNARLSLQEIHSEPRLRNSSYIPGNGKRHHMPYLMGTGPDGIWSYGNKSKIVHGDVQAFNGVVHFVDRVLQLPAPAEDVLRSMPETRAFADQLRQLNMSLSLVTHATIFAPTNDAIAKLDATISDTPTRALTLQHLIIDKSFSPTVLARRDSVVNEHGLGFNVTHNNDTQHPTSMIQGVTVKVPDQIYKDGIIHITDGIILRGGLEQPDVSLPEMIPDSTGFATSLDPISIASSTMMLMSVIFFVFADGV</sequence>
<dbReference type="PROSITE" id="PS50213">
    <property type="entry name" value="FAS1"/>
    <property type="match status" value="2"/>
</dbReference>
<dbReference type="STRING" id="1263082.A0A068RT26"/>
<feature type="domain" description="FAS1" evidence="2">
    <location>
        <begin position="160"/>
        <end position="287"/>
    </location>
</feature>
<gene>
    <name evidence="3" type="ORF">LCOR_04548.1</name>
</gene>
<keyword evidence="1" id="KW-0732">Signal</keyword>
<organism evidence="3 4">
    <name type="scientific">Lichtheimia corymbifera JMRC:FSU:9682</name>
    <dbReference type="NCBI Taxonomy" id="1263082"/>
    <lineage>
        <taxon>Eukaryota</taxon>
        <taxon>Fungi</taxon>
        <taxon>Fungi incertae sedis</taxon>
        <taxon>Mucoromycota</taxon>
        <taxon>Mucoromycotina</taxon>
        <taxon>Mucoromycetes</taxon>
        <taxon>Mucorales</taxon>
        <taxon>Lichtheimiaceae</taxon>
        <taxon>Lichtheimia</taxon>
    </lineage>
</organism>
<accession>A0A068RT26</accession>